<dbReference type="Proteomes" id="UP000467840">
    <property type="component" value="Chromosome 11"/>
</dbReference>
<accession>A0A6A6NBQ5</accession>
<protein>
    <recommendedName>
        <fullName evidence="1">Retrotransposon gag domain-containing protein</fullName>
    </recommendedName>
</protein>
<evidence type="ECO:0000313" key="3">
    <source>
        <dbReference type="Proteomes" id="UP000467840"/>
    </source>
</evidence>
<organism evidence="2 3">
    <name type="scientific">Hevea brasiliensis</name>
    <name type="common">Para rubber tree</name>
    <name type="synonym">Siphonia brasiliensis</name>
    <dbReference type="NCBI Taxonomy" id="3981"/>
    <lineage>
        <taxon>Eukaryota</taxon>
        <taxon>Viridiplantae</taxon>
        <taxon>Streptophyta</taxon>
        <taxon>Embryophyta</taxon>
        <taxon>Tracheophyta</taxon>
        <taxon>Spermatophyta</taxon>
        <taxon>Magnoliopsida</taxon>
        <taxon>eudicotyledons</taxon>
        <taxon>Gunneridae</taxon>
        <taxon>Pentapetalae</taxon>
        <taxon>rosids</taxon>
        <taxon>fabids</taxon>
        <taxon>Malpighiales</taxon>
        <taxon>Euphorbiaceae</taxon>
        <taxon>Crotonoideae</taxon>
        <taxon>Micrandreae</taxon>
        <taxon>Hevea</taxon>
    </lineage>
</organism>
<proteinExistence type="predicted"/>
<keyword evidence="3" id="KW-1185">Reference proteome</keyword>
<feature type="domain" description="Retrotransposon gag" evidence="1">
    <location>
        <begin position="8"/>
        <end position="63"/>
    </location>
</feature>
<dbReference type="Pfam" id="PF03732">
    <property type="entry name" value="Retrotrans_gag"/>
    <property type="match status" value="1"/>
</dbReference>
<sequence>MYAKTAKNMWEILKQRYSQVNAPHVHQLRREISLLQQGNLSVTDYFNKLQELWDELPTTLFPNAVAGLLMIREERHNTIIASLEAKPFEAAAFHAGGSCYVNKPSCSHYSKLGHDKLLVGRLLDTQLIIKGGDPVEATEADMDRLCDLPWQIQLS</sequence>
<evidence type="ECO:0000313" key="2">
    <source>
        <dbReference type="EMBL" id="KAF2323050.1"/>
    </source>
</evidence>
<dbReference type="AlphaFoldDB" id="A0A6A6NBQ5"/>
<dbReference type="InterPro" id="IPR005162">
    <property type="entry name" value="Retrotrans_gag_dom"/>
</dbReference>
<evidence type="ECO:0000259" key="1">
    <source>
        <dbReference type="Pfam" id="PF03732"/>
    </source>
</evidence>
<dbReference type="PANTHER" id="PTHR37610">
    <property type="entry name" value="CCHC-TYPE DOMAIN-CONTAINING PROTEIN"/>
    <property type="match status" value="1"/>
</dbReference>
<reference evidence="2 3" key="1">
    <citation type="journal article" date="2020" name="Mol. Plant">
        <title>The Chromosome-Based Rubber Tree Genome Provides New Insights into Spurge Genome Evolution and Rubber Biosynthesis.</title>
        <authorList>
            <person name="Liu J."/>
            <person name="Shi C."/>
            <person name="Shi C.C."/>
            <person name="Li W."/>
            <person name="Zhang Q.J."/>
            <person name="Zhang Y."/>
            <person name="Li K."/>
            <person name="Lu H.F."/>
            <person name="Shi C."/>
            <person name="Zhu S.T."/>
            <person name="Xiao Z.Y."/>
            <person name="Nan H."/>
            <person name="Yue Y."/>
            <person name="Zhu X.G."/>
            <person name="Wu Y."/>
            <person name="Hong X.N."/>
            <person name="Fan G.Y."/>
            <person name="Tong Y."/>
            <person name="Zhang D."/>
            <person name="Mao C.L."/>
            <person name="Liu Y.L."/>
            <person name="Hao S.J."/>
            <person name="Liu W.Q."/>
            <person name="Lv M.Q."/>
            <person name="Zhang H.B."/>
            <person name="Liu Y."/>
            <person name="Hu-Tang G.R."/>
            <person name="Wang J.P."/>
            <person name="Wang J.H."/>
            <person name="Sun Y.H."/>
            <person name="Ni S.B."/>
            <person name="Chen W.B."/>
            <person name="Zhang X.C."/>
            <person name="Jiao Y.N."/>
            <person name="Eichler E.E."/>
            <person name="Li G.H."/>
            <person name="Liu X."/>
            <person name="Gao L.Z."/>
        </authorList>
    </citation>
    <scope>NUCLEOTIDE SEQUENCE [LARGE SCALE GENOMIC DNA]</scope>
    <source>
        <strain evidence="3">cv. GT1</strain>
        <tissue evidence="2">Leaf</tissue>
    </source>
</reference>
<dbReference type="EMBL" id="JAAGAX010000002">
    <property type="protein sequence ID" value="KAF2323050.1"/>
    <property type="molecule type" value="Genomic_DNA"/>
</dbReference>
<comment type="caution">
    <text evidence="2">The sequence shown here is derived from an EMBL/GenBank/DDBJ whole genome shotgun (WGS) entry which is preliminary data.</text>
</comment>
<dbReference type="PANTHER" id="PTHR37610:SF97">
    <property type="entry name" value="RETROTRANSPOSON GAG DOMAIN-CONTAINING PROTEIN"/>
    <property type="match status" value="1"/>
</dbReference>
<name>A0A6A6NBQ5_HEVBR</name>
<gene>
    <name evidence="2" type="ORF">GH714_033026</name>
</gene>